<accession>A0AAV9RCE3</accession>
<evidence type="ECO:0000313" key="2">
    <source>
        <dbReference type="Proteomes" id="UP001311232"/>
    </source>
</evidence>
<keyword evidence="2" id="KW-1185">Reference proteome</keyword>
<name>A0AAV9RCE3_9TELE</name>
<proteinExistence type="predicted"/>
<organism evidence="1 2">
    <name type="scientific">Crenichthys baileyi</name>
    <name type="common">White River springfish</name>
    <dbReference type="NCBI Taxonomy" id="28760"/>
    <lineage>
        <taxon>Eukaryota</taxon>
        <taxon>Metazoa</taxon>
        <taxon>Chordata</taxon>
        <taxon>Craniata</taxon>
        <taxon>Vertebrata</taxon>
        <taxon>Euteleostomi</taxon>
        <taxon>Actinopterygii</taxon>
        <taxon>Neopterygii</taxon>
        <taxon>Teleostei</taxon>
        <taxon>Neoteleostei</taxon>
        <taxon>Acanthomorphata</taxon>
        <taxon>Ovalentaria</taxon>
        <taxon>Atherinomorphae</taxon>
        <taxon>Cyprinodontiformes</taxon>
        <taxon>Goodeidae</taxon>
        <taxon>Crenichthys</taxon>
    </lineage>
</organism>
<gene>
    <name evidence="1" type="ORF">CRENBAI_022875</name>
</gene>
<dbReference type="AlphaFoldDB" id="A0AAV9RCE3"/>
<dbReference type="Proteomes" id="UP001311232">
    <property type="component" value="Unassembled WGS sequence"/>
</dbReference>
<evidence type="ECO:0000313" key="1">
    <source>
        <dbReference type="EMBL" id="KAK5606345.1"/>
    </source>
</evidence>
<comment type="caution">
    <text evidence="1">The sequence shown here is derived from an EMBL/GenBank/DDBJ whole genome shotgun (WGS) entry which is preliminary data.</text>
</comment>
<sequence length="149" mass="16139">MISHVMPDHVSGVLAGSFRDRSPSFLLFRSSGQVESTLTTPAIFLLSLAEITLLPPQLLPPRHLAQLLQWFSSDLSVSPQASTSYSTPTIFPASLISSMDSFQRSKSSLTQLLRELATNSATSALPLLRSADAQLPLTFTLTALVLVRL</sequence>
<protein>
    <submittedName>
        <fullName evidence="1">Uncharacterized protein</fullName>
    </submittedName>
</protein>
<reference evidence="1 2" key="1">
    <citation type="submission" date="2021-06" db="EMBL/GenBank/DDBJ databases">
        <authorList>
            <person name="Palmer J.M."/>
        </authorList>
    </citation>
    <scope>NUCLEOTIDE SEQUENCE [LARGE SCALE GENOMIC DNA]</scope>
    <source>
        <strain evidence="1 2">MEX-2019</strain>
        <tissue evidence="1">Muscle</tissue>
    </source>
</reference>
<dbReference type="EMBL" id="JAHHUM010002083">
    <property type="protein sequence ID" value="KAK5606345.1"/>
    <property type="molecule type" value="Genomic_DNA"/>
</dbReference>